<feature type="compositionally biased region" description="Basic and acidic residues" evidence="1">
    <location>
        <begin position="1"/>
        <end position="36"/>
    </location>
</feature>
<evidence type="ECO:0008006" key="4">
    <source>
        <dbReference type="Google" id="ProtNLM"/>
    </source>
</evidence>
<reference evidence="2 3" key="1">
    <citation type="journal article" date="2019" name="Int. J. Syst. Evol. Microbiol.">
        <title>The Global Catalogue of Microorganisms (GCM) 10K type strain sequencing project: providing services to taxonomists for standard genome sequencing and annotation.</title>
        <authorList>
            <consortium name="The Broad Institute Genomics Platform"/>
            <consortium name="The Broad Institute Genome Sequencing Center for Infectious Disease"/>
            <person name="Wu L."/>
            <person name="Ma J."/>
        </authorList>
    </citation>
    <scope>NUCLEOTIDE SEQUENCE [LARGE SCALE GENOMIC DNA]</scope>
    <source>
        <strain evidence="2 3">JCM 4395</strain>
    </source>
</reference>
<organism evidence="2 3">
    <name type="scientific">Streptomyces longisporus</name>
    <dbReference type="NCBI Taxonomy" id="1948"/>
    <lineage>
        <taxon>Bacteria</taxon>
        <taxon>Bacillati</taxon>
        <taxon>Actinomycetota</taxon>
        <taxon>Actinomycetes</taxon>
        <taxon>Kitasatosporales</taxon>
        <taxon>Streptomycetaceae</taxon>
        <taxon>Streptomyces</taxon>
    </lineage>
</organism>
<feature type="compositionally biased region" description="Polar residues" evidence="1">
    <location>
        <begin position="45"/>
        <end position="58"/>
    </location>
</feature>
<dbReference type="Proteomes" id="UP001501777">
    <property type="component" value="Unassembled WGS sequence"/>
</dbReference>
<proteinExistence type="predicted"/>
<feature type="region of interest" description="Disordered" evidence="1">
    <location>
        <begin position="1"/>
        <end position="70"/>
    </location>
</feature>
<evidence type="ECO:0000256" key="1">
    <source>
        <dbReference type="SAM" id="MobiDB-lite"/>
    </source>
</evidence>
<dbReference type="InterPro" id="IPR036890">
    <property type="entry name" value="HATPase_C_sf"/>
</dbReference>
<dbReference type="Gene3D" id="3.30.565.10">
    <property type="entry name" value="Histidine kinase-like ATPase, C-terminal domain"/>
    <property type="match status" value="1"/>
</dbReference>
<evidence type="ECO:0000313" key="3">
    <source>
        <dbReference type="Proteomes" id="UP001501777"/>
    </source>
</evidence>
<gene>
    <name evidence="2" type="ORF">GCM10010276_22940</name>
</gene>
<sequence>MVADRAHGHAREVPKSQTHDARRLSRKERSAAENEGGRGLPLVAQPTQRWGTRHTTMGKTIWAEQSIEHS</sequence>
<protein>
    <recommendedName>
        <fullName evidence="4">Transposase</fullName>
    </recommendedName>
</protein>
<evidence type="ECO:0000313" key="2">
    <source>
        <dbReference type="EMBL" id="GAA2484647.1"/>
    </source>
</evidence>
<accession>A0ABN3LKB4</accession>
<keyword evidence="3" id="KW-1185">Reference proteome</keyword>
<dbReference type="EMBL" id="BAAASG010000006">
    <property type="protein sequence ID" value="GAA2484647.1"/>
    <property type="molecule type" value="Genomic_DNA"/>
</dbReference>
<dbReference type="RefSeq" id="WP_344400031.1">
    <property type="nucleotide sequence ID" value="NZ_BAAASG010000006.1"/>
</dbReference>
<name>A0ABN3LKB4_STRLO</name>
<comment type="caution">
    <text evidence="2">The sequence shown here is derived from an EMBL/GenBank/DDBJ whole genome shotgun (WGS) entry which is preliminary data.</text>
</comment>